<dbReference type="Proteomes" id="UP000035740">
    <property type="component" value="Unassembled WGS sequence"/>
</dbReference>
<sequence>KVTSSKTSKSTHVLVVDRGGAMGLDLSQNAIQAIDPDWAVAGNTPCEWQVVASSNCQGASNSAPATGLSNNMAAGNTTAGLPNNTAAALPNNTTTGLPNNTTAGSPNNTTTGLPNNTTAGLPNNTTIGTSSAISSNSAAGASSNNPQSNPAAGASSNNPQSNPAAGASNNPSAFGLTPIAAETQPILNPPIIGSKLNAPSIQKGQLFTGQDGPSIWLVSDPEEEGDSSNDEFLRAMKNLQLILILTLWMSNIVKV</sequence>
<dbReference type="Gramene" id="KMS93528">
    <property type="protein sequence ID" value="KMS93528"/>
    <property type="gene ID" value="BVRB_030570"/>
</dbReference>
<dbReference type="SUPFAM" id="SSF50685">
    <property type="entry name" value="Barwin-like endoglucanases"/>
    <property type="match status" value="1"/>
</dbReference>
<feature type="non-terminal residue" evidence="2">
    <location>
        <position position="255"/>
    </location>
</feature>
<protein>
    <submittedName>
        <fullName evidence="2">Uncharacterized protein</fullName>
    </submittedName>
</protein>
<dbReference type="Gene3D" id="2.40.40.10">
    <property type="entry name" value="RlpA-like domain"/>
    <property type="match status" value="1"/>
</dbReference>
<feature type="region of interest" description="Disordered" evidence="1">
    <location>
        <begin position="74"/>
        <end position="175"/>
    </location>
</feature>
<dbReference type="EMBL" id="KQ101750">
    <property type="protein sequence ID" value="KMS93528.1"/>
    <property type="molecule type" value="Genomic_DNA"/>
</dbReference>
<accession>A0A0J8B0T7</accession>
<reference evidence="2 3" key="1">
    <citation type="journal article" date="2014" name="Nature">
        <title>The genome of the recently domesticated crop plant sugar beet (Beta vulgaris).</title>
        <authorList>
            <person name="Dohm J.C."/>
            <person name="Minoche A.E."/>
            <person name="Holtgrawe D."/>
            <person name="Capella-Gutierrez S."/>
            <person name="Zakrzewski F."/>
            <person name="Tafer H."/>
            <person name="Rupp O."/>
            <person name="Sorensen T.R."/>
            <person name="Stracke R."/>
            <person name="Reinhardt R."/>
            <person name="Goesmann A."/>
            <person name="Kraft T."/>
            <person name="Schulz B."/>
            <person name="Stadler P.F."/>
            <person name="Schmidt T."/>
            <person name="Gabaldon T."/>
            <person name="Lehrach H."/>
            <person name="Weisshaar B."/>
            <person name="Himmelbauer H."/>
        </authorList>
    </citation>
    <scope>NUCLEOTIDE SEQUENCE [LARGE SCALE GENOMIC DNA]</scope>
    <source>
        <tissue evidence="2">Taproot</tissue>
    </source>
</reference>
<feature type="non-terminal residue" evidence="2">
    <location>
        <position position="1"/>
    </location>
</feature>
<feature type="compositionally biased region" description="Low complexity" evidence="1">
    <location>
        <begin position="74"/>
        <end position="173"/>
    </location>
</feature>
<evidence type="ECO:0000313" key="2">
    <source>
        <dbReference type="EMBL" id="KMS93528.1"/>
    </source>
</evidence>
<organism evidence="2 3">
    <name type="scientific">Beta vulgaris subsp. vulgaris</name>
    <name type="common">Beet</name>
    <dbReference type="NCBI Taxonomy" id="3555"/>
    <lineage>
        <taxon>Eukaryota</taxon>
        <taxon>Viridiplantae</taxon>
        <taxon>Streptophyta</taxon>
        <taxon>Embryophyta</taxon>
        <taxon>Tracheophyta</taxon>
        <taxon>Spermatophyta</taxon>
        <taxon>Magnoliopsida</taxon>
        <taxon>eudicotyledons</taxon>
        <taxon>Gunneridae</taxon>
        <taxon>Pentapetalae</taxon>
        <taxon>Caryophyllales</taxon>
        <taxon>Chenopodiaceae</taxon>
        <taxon>Betoideae</taxon>
        <taxon>Beta</taxon>
    </lineage>
</organism>
<name>A0A0J8B0T7_BETVV</name>
<keyword evidence="3" id="KW-1185">Reference proteome</keyword>
<proteinExistence type="predicted"/>
<evidence type="ECO:0000313" key="3">
    <source>
        <dbReference type="Proteomes" id="UP000035740"/>
    </source>
</evidence>
<dbReference type="InterPro" id="IPR036908">
    <property type="entry name" value="RlpA-like_sf"/>
</dbReference>
<dbReference type="AlphaFoldDB" id="A0A0J8B0T7"/>
<gene>
    <name evidence="2" type="ORF">BVRB_030570</name>
</gene>
<evidence type="ECO:0000256" key="1">
    <source>
        <dbReference type="SAM" id="MobiDB-lite"/>
    </source>
</evidence>